<evidence type="ECO:0000313" key="1">
    <source>
        <dbReference type="EMBL" id="GAG09275.1"/>
    </source>
</evidence>
<feature type="non-terminal residue" evidence="1">
    <location>
        <position position="56"/>
    </location>
</feature>
<accession>X0UU63</accession>
<dbReference type="AlphaFoldDB" id="X0UU63"/>
<name>X0UU63_9ZZZZ</name>
<organism evidence="1">
    <name type="scientific">marine sediment metagenome</name>
    <dbReference type="NCBI Taxonomy" id="412755"/>
    <lineage>
        <taxon>unclassified sequences</taxon>
        <taxon>metagenomes</taxon>
        <taxon>ecological metagenomes</taxon>
    </lineage>
</organism>
<proteinExistence type="predicted"/>
<reference evidence="1" key="1">
    <citation type="journal article" date="2014" name="Front. Microbiol.">
        <title>High frequency of phylogenetically diverse reductive dehalogenase-homologous genes in deep subseafloor sedimentary metagenomes.</title>
        <authorList>
            <person name="Kawai M."/>
            <person name="Futagami T."/>
            <person name="Toyoda A."/>
            <person name="Takaki Y."/>
            <person name="Nishi S."/>
            <person name="Hori S."/>
            <person name="Arai W."/>
            <person name="Tsubouchi T."/>
            <person name="Morono Y."/>
            <person name="Uchiyama I."/>
            <person name="Ito T."/>
            <person name="Fujiyama A."/>
            <person name="Inagaki F."/>
            <person name="Takami H."/>
        </authorList>
    </citation>
    <scope>NUCLEOTIDE SEQUENCE</scope>
    <source>
        <strain evidence="1">Expedition CK06-06</strain>
    </source>
</reference>
<protein>
    <submittedName>
        <fullName evidence="1">Uncharacterized protein</fullName>
    </submittedName>
</protein>
<dbReference type="EMBL" id="BARS01023241">
    <property type="protein sequence ID" value="GAG09275.1"/>
    <property type="molecule type" value="Genomic_DNA"/>
</dbReference>
<sequence>MVTSVQASDIMSKPSLLLLMTPIPFDNKLQKCYDFCLLSDVINKRMTKKANYPREQ</sequence>
<gene>
    <name evidence="1" type="ORF">S01H1_37031</name>
</gene>
<comment type="caution">
    <text evidence="1">The sequence shown here is derived from an EMBL/GenBank/DDBJ whole genome shotgun (WGS) entry which is preliminary data.</text>
</comment>